<dbReference type="EMBL" id="BMXI01000005">
    <property type="protein sequence ID" value="GHC49439.1"/>
    <property type="molecule type" value="Genomic_DNA"/>
</dbReference>
<protein>
    <recommendedName>
        <fullName evidence="2">PAS domain-containing protein</fullName>
    </recommendedName>
</protein>
<dbReference type="PANTHER" id="PTHR44757:SF2">
    <property type="entry name" value="BIOFILM ARCHITECTURE MAINTENANCE PROTEIN MBAA"/>
    <property type="match status" value="1"/>
</dbReference>
<dbReference type="InterPro" id="IPR052155">
    <property type="entry name" value="Biofilm_reg_signaling"/>
</dbReference>
<dbReference type="InterPro" id="IPR000014">
    <property type="entry name" value="PAS"/>
</dbReference>
<comment type="caution">
    <text evidence="3">The sequence shown here is derived from an EMBL/GenBank/DDBJ whole genome shotgun (WGS) entry which is preliminary data.</text>
</comment>
<dbReference type="CDD" id="cd00130">
    <property type="entry name" value="PAS"/>
    <property type="match status" value="2"/>
</dbReference>
<feature type="domain" description="PAS" evidence="2">
    <location>
        <begin position="258"/>
        <end position="328"/>
    </location>
</feature>
<dbReference type="AlphaFoldDB" id="A0A918WGL8"/>
<evidence type="ECO:0000313" key="4">
    <source>
        <dbReference type="Proteomes" id="UP000644507"/>
    </source>
</evidence>
<name>A0A918WGL8_9BACT</name>
<proteinExistence type="predicted"/>
<evidence type="ECO:0000256" key="1">
    <source>
        <dbReference type="SAM" id="MobiDB-lite"/>
    </source>
</evidence>
<accession>A0A918WGL8</accession>
<dbReference type="Gene3D" id="3.30.450.20">
    <property type="entry name" value="PAS domain"/>
    <property type="match status" value="2"/>
</dbReference>
<feature type="region of interest" description="Disordered" evidence="1">
    <location>
        <begin position="1"/>
        <end position="42"/>
    </location>
</feature>
<sequence>MVYVESQFGQNTTTEEESSSESPLDFSTQSTAPPASLSSLLGQMGADPARNLARILDFGPKYLGCERLSYSKFSPDQPEEPLNENSLAIQLKDAGKLLLLHNFSDQPNDENLSILTSLLAQQECRLRDYLRMTSLEAYTQKLFEACPDGIVVTDDHGFILNANRAMIALTRKPLETLIGLRVSQLADSSGRAEAFKALRRLKSNSRSRFDCRVRVGAGRTVPASISFTDFQFQGKTLILATVRDLSDLEDEVTLCTTYEQSLSRSIDNATDGFIRYDQFGRITEANPYTEKLSGHSPLRLIGRPVDDLLTVSSLRKFRKAVAKLQETGYATFSAEVAHTDGSARPVNAVLMQLELEGERFCRLFLQDREKLAQMEE</sequence>
<reference evidence="3" key="1">
    <citation type="journal article" date="2014" name="Int. J. Syst. Evol. Microbiol.">
        <title>Complete genome sequence of Corynebacterium casei LMG S-19264T (=DSM 44701T), isolated from a smear-ripened cheese.</title>
        <authorList>
            <consortium name="US DOE Joint Genome Institute (JGI-PGF)"/>
            <person name="Walter F."/>
            <person name="Albersmeier A."/>
            <person name="Kalinowski J."/>
            <person name="Ruckert C."/>
        </authorList>
    </citation>
    <scope>NUCLEOTIDE SEQUENCE</scope>
    <source>
        <strain evidence="3">KCTC 12988</strain>
    </source>
</reference>
<organism evidence="3 4">
    <name type="scientific">Roseibacillus persicicus</name>
    <dbReference type="NCBI Taxonomy" id="454148"/>
    <lineage>
        <taxon>Bacteria</taxon>
        <taxon>Pseudomonadati</taxon>
        <taxon>Verrucomicrobiota</taxon>
        <taxon>Verrucomicrobiia</taxon>
        <taxon>Verrucomicrobiales</taxon>
        <taxon>Verrucomicrobiaceae</taxon>
        <taxon>Roseibacillus</taxon>
    </lineage>
</organism>
<dbReference type="PROSITE" id="PS50112">
    <property type="entry name" value="PAS"/>
    <property type="match status" value="1"/>
</dbReference>
<feature type="compositionally biased region" description="Low complexity" evidence="1">
    <location>
        <begin position="27"/>
        <end position="40"/>
    </location>
</feature>
<evidence type="ECO:0000259" key="2">
    <source>
        <dbReference type="PROSITE" id="PS50112"/>
    </source>
</evidence>
<dbReference type="Proteomes" id="UP000644507">
    <property type="component" value="Unassembled WGS sequence"/>
</dbReference>
<dbReference type="PANTHER" id="PTHR44757">
    <property type="entry name" value="DIGUANYLATE CYCLASE DGCP"/>
    <property type="match status" value="1"/>
</dbReference>
<dbReference type="Pfam" id="PF13426">
    <property type="entry name" value="PAS_9"/>
    <property type="match status" value="1"/>
</dbReference>
<dbReference type="SMART" id="SM00091">
    <property type="entry name" value="PAS"/>
    <property type="match status" value="2"/>
</dbReference>
<evidence type="ECO:0000313" key="3">
    <source>
        <dbReference type="EMBL" id="GHC49439.1"/>
    </source>
</evidence>
<dbReference type="InterPro" id="IPR013656">
    <property type="entry name" value="PAS_4"/>
</dbReference>
<dbReference type="InterPro" id="IPR035965">
    <property type="entry name" value="PAS-like_dom_sf"/>
</dbReference>
<gene>
    <name evidence="3" type="ORF">GCM10007100_14260</name>
</gene>
<dbReference type="RefSeq" id="WP_189568942.1">
    <property type="nucleotide sequence ID" value="NZ_BMXI01000005.1"/>
</dbReference>
<keyword evidence="4" id="KW-1185">Reference proteome</keyword>
<dbReference type="Pfam" id="PF08448">
    <property type="entry name" value="PAS_4"/>
    <property type="match status" value="1"/>
</dbReference>
<dbReference type="NCBIfam" id="TIGR00229">
    <property type="entry name" value="sensory_box"/>
    <property type="match status" value="2"/>
</dbReference>
<reference evidence="3" key="2">
    <citation type="submission" date="2020-09" db="EMBL/GenBank/DDBJ databases">
        <authorList>
            <person name="Sun Q."/>
            <person name="Kim S."/>
        </authorList>
    </citation>
    <scope>NUCLEOTIDE SEQUENCE</scope>
    <source>
        <strain evidence="3">KCTC 12988</strain>
    </source>
</reference>
<dbReference type="SUPFAM" id="SSF55785">
    <property type="entry name" value="PYP-like sensor domain (PAS domain)"/>
    <property type="match status" value="2"/>
</dbReference>